<organism evidence="7 8">
    <name type="scientific">Tropilaelaps mercedesae</name>
    <dbReference type="NCBI Taxonomy" id="418985"/>
    <lineage>
        <taxon>Eukaryota</taxon>
        <taxon>Metazoa</taxon>
        <taxon>Ecdysozoa</taxon>
        <taxon>Arthropoda</taxon>
        <taxon>Chelicerata</taxon>
        <taxon>Arachnida</taxon>
        <taxon>Acari</taxon>
        <taxon>Parasitiformes</taxon>
        <taxon>Mesostigmata</taxon>
        <taxon>Gamasina</taxon>
        <taxon>Dermanyssoidea</taxon>
        <taxon>Laelapidae</taxon>
        <taxon>Tropilaelaps</taxon>
    </lineage>
</organism>
<sequence length="416" mass="47131">MFVASRKIYFRSWTPADSRYSKMVKITSSEHAIQMSARLSVQRSGTVRRHPVGINLEINGTMEVPEGSAIVRINKPRTASVVHPHRVLTCSFPCKGRSLIMGRRVAPWGLAVWLICTWLIASSGAFSLGDRRIRKQLNMMQAIARDVAYATMKRAQRSLAPIFSFFFSRNKDICFEEVGKGCPETLELQDSSGVPLYAAKRRHQWIVGCFNDSFIGAKPSSPKKIDVYYSFNTAEKQTNLTWNAKDKTIRSNLVDMFDGRTRLVLQAHGFGANSAADWNKELTDLLLEAYPGENVVVMLIDWRKGAATPLYNQASANVQVVARLTVNWVRKLQKLFPNSIAPEDIHFIGFSLGGQMSGYFARDYFNATSRKRLQRVEGYRFYSYNGRFNTNVFGDIRPVAVVHGLMRYHYVVLLDT</sequence>
<dbReference type="STRING" id="418985.A0A1V9X201"/>
<dbReference type="GO" id="GO:0016298">
    <property type="term" value="F:lipase activity"/>
    <property type="evidence" value="ECO:0007669"/>
    <property type="project" value="InterPro"/>
</dbReference>
<dbReference type="EMBL" id="MNPL01028673">
    <property type="protein sequence ID" value="OQR67497.1"/>
    <property type="molecule type" value="Genomic_DNA"/>
</dbReference>
<dbReference type="GO" id="GO:0005615">
    <property type="term" value="C:extracellular space"/>
    <property type="evidence" value="ECO:0007669"/>
    <property type="project" value="TreeGrafter"/>
</dbReference>
<comment type="caution">
    <text evidence="7">The sequence shown here is derived from an EMBL/GenBank/DDBJ whole genome shotgun (WGS) entry which is preliminary data.</text>
</comment>
<dbReference type="SUPFAM" id="SSF53474">
    <property type="entry name" value="alpha/beta-Hydrolases"/>
    <property type="match status" value="1"/>
</dbReference>
<dbReference type="GO" id="GO:0016042">
    <property type="term" value="P:lipid catabolic process"/>
    <property type="evidence" value="ECO:0007669"/>
    <property type="project" value="TreeGrafter"/>
</dbReference>
<dbReference type="OrthoDB" id="199913at2759"/>
<dbReference type="InterPro" id="IPR029058">
    <property type="entry name" value="AB_hydrolase_fold"/>
</dbReference>
<feature type="domain" description="Lipase" evidence="6">
    <location>
        <begin position="217"/>
        <end position="366"/>
    </location>
</feature>
<keyword evidence="5" id="KW-1133">Transmembrane helix</keyword>
<evidence type="ECO:0000313" key="8">
    <source>
        <dbReference type="Proteomes" id="UP000192247"/>
    </source>
</evidence>
<keyword evidence="3" id="KW-0964">Secreted</keyword>
<keyword evidence="8" id="KW-1185">Reference proteome</keyword>
<dbReference type="Proteomes" id="UP000192247">
    <property type="component" value="Unassembled WGS sequence"/>
</dbReference>
<accession>A0A1V9X201</accession>
<dbReference type="InterPro" id="IPR013818">
    <property type="entry name" value="Lipase"/>
</dbReference>
<dbReference type="InParanoid" id="A0A1V9X201"/>
<proteinExistence type="inferred from homology"/>
<keyword evidence="5" id="KW-0812">Transmembrane</keyword>
<evidence type="ECO:0000259" key="6">
    <source>
        <dbReference type="Pfam" id="PF00151"/>
    </source>
</evidence>
<evidence type="ECO:0000256" key="2">
    <source>
        <dbReference type="ARBA" id="ARBA00010701"/>
    </source>
</evidence>
<dbReference type="PANTHER" id="PTHR11610">
    <property type="entry name" value="LIPASE"/>
    <property type="match status" value="1"/>
</dbReference>
<keyword evidence="5" id="KW-0472">Membrane</keyword>
<dbReference type="Pfam" id="PF00151">
    <property type="entry name" value="Lipase"/>
    <property type="match status" value="1"/>
</dbReference>
<dbReference type="AlphaFoldDB" id="A0A1V9X201"/>
<gene>
    <name evidence="7" type="ORF">BIW11_04752</name>
</gene>
<evidence type="ECO:0000256" key="3">
    <source>
        <dbReference type="ARBA" id="ARBA00022525"/>
    </source>
</evidence>
<feature type="transmembrane region" description="Helical" evidence="5">
    <location>
        <begin position="105"/>
        <end position="128"/>
    </location>
</feature>
<reference evidence="7" key="1">
    <citation type="journal article" date="2017" name="Gigascience">
        <title>Draft genome of the honey bee ectoparasitic mite, Tropilaelaps mercedesae, is shaped by the parasitic life history.</title>
        <authorList>
            <person name="Dong X."/>
            <person name="Armstrong S.D."/>
            <person name="Xia D."/>
            <person name="Makepeace B.L."/>
            <person name="Darby A.C."/>
            <person name="Kadowaki T."/>
        </authorList>
    </citation>
    <scope>NUCLEOTIDE SEQUENCE [LARGE SCALE GENOMIC DNA]</scope>
    <source>
        <strain evidence="7">Wuxi-XJTLU</strain>
    </source>
</reference>
<comment type="subcellular location">
    <subcellularLocation>
        <location evidence="1">Secreted</location>
    </subcellularLocation>
</comment>
<protein>
    <submittedName>
        <fullName evidence="7">Lipase member H-A-like</fullName>
    </submittedName>
</protein>
<evidence type="ECO:0000313" key="7">
    <source>
        <dbReference type="EMBL" id="OQR67497.1"/>
    </source>
</evidence>
<evidence type="ECO:0000256" key="1">
    <source>
        <dbReference type="ARBA" id="ARBA00004613"/>
    </source>
</evidence>
<dbReference type="PANTHER" id="PTHR11610:SF173">
    <property type="entry name" value="LIPASE DOMAIN-CONTAINING PROTEIN-RELATED"/>
    <property type="match status" value="1"/>
</dbReference>
<name>A0A1V9X201_9ACAR</name>
<dbReference type="InterPro" id="IPR000734">
    <property type="entry name" value="TAG_lipase"/>
</dbReference>
<comment type="similarity">
    <text evidence="2 4">Belongs to the AB hydrolase superfamily. Lipase family.</text>
</comment>
<evidence type="ECO:0000256" key="4">
    <source>
        <dbReference type="RuleBase" id="RU004262"/>
    </source>
</evidence>
<dbReference type="Gene3D" id="3.40.50.1820">
    <property type="entry name" value="alpha/beta hydrolase"/>
    <property type="match status" value="1"/>
</dbReference>
<evidence type="ECO:0000256" key="5">
    <source>
        <dbReference type="SAM" id="Phobius"/>
    </source>
</evidence>